<name>A0A0A9CLY2_ARUDO</name>
<sequence length="283" mass="31185">MDLLGGAGADAEARNALIDEATPRRGVGLGALTAEAGVHHPPRDLAHVGDGPRRERVDHDVVVRHRLGDRNRLVSVAVPAAVVFVVLAPIRAEPAGHHGGRVVGPLYERPELVLQPRHTAAEQLVGPIEQGAVGPRGVKLLHGADKVVDRLQERVGVRGVRPNQPVHGHELRDLAVQRAHGPLHRRHRRPRPRGRNRSRGWRGQRRRCRHRVLPSPYSAASTTCRGRSSRGARGVELVEREAAVVVGEDLEDVLRHCVAAPQRLHDVLHRRKELLLAILRHRS</sequence>
<organism evidence="2">
    <name type="scientific">Arundo donax</name>
    <name type="common">Giant reed</name>
    <name type="synonym">Donax arundinaceus</name>
    <dbReference type="NCBI Taxonomy" id="35708"/>
    <lineage>
        <taxon>Eukaryota</taxon>
        <taxon>Viridiplantae</taxon>
        <taxon>Streptophyta</taxon>
        <taxon>Embryophyta</taxon>
        <taxon>Tracheophyta</taxon>
        <taxon>Spermatophyta</taxon>
        <taxon>Magnoliopsida</taxon>
        <taxon>Liliopsida</taxon>
        <taxon>Poales</taxon>
        <taxon>Poaceae</taxon>
        <taxon>PACMAD clade</taxon>
        <taxon>Arundinoideae</taxon>
        <taxon>Arundineae</taxon>
        <taxon>Arundo</taxon>
    </lineage>
</organism>
<reference evidence="2" key="1">
    <citation type="submission" date="2014-09" db="EMBL/GenBank/DDBJ databases">
        <authorList>
            <person name="Magalhaes I.L.F."/>
            <person name="Oliveira U."/>
            <person name="Santos F.R."/>
            <person name="Vidigal T.H.D.A."/>
            <person name="Brescovit A.D."/>
            <person name="Santos A.J."/>
        </authorList>
    </citation>
    <scope>NUCLEOTIDE SEQUENCE</scope>
    <source>
        <tissue evidence="2">Shoot tissue taken approximately 20 cm above the soil surface</tissue>
    </source>
</reference>
<accession>A0A0A9CLY2</accession>
<evidence type="ECO:0000313" key="2">
    <source>
        <dbReference type="EMBL" id="JAD75458.1"/>
    </source>
</evidence>
<evidence type="ECO:0000256" key="1">
    <source>
        <dbReference type="SAM" id="MobiDB-lite"/>
    </source>
</evidence>
<feature type="region of interest" description="Disordered" evidence="1">
    <location>
        <begin position="175"/>
        <end position="207"/>
    </location>
</feature>
<dbReference type="EMBL" id="GBRH01222437">
    <property type="protein sequence ID" value="JAD75458.1"/>
    <property type="molecule type" value="Transcribed_RNA"/>
</dbReference>
<feature type="compositionally biased region" description="Basic and acidic residues" evidence="1">
    <location>
        <begin position="37"/>
        <end position="54"/>
    </location>
</feature>
<protein>
    <submittedName>
        <fullName evidence="2">Uncharacterized protein</fullName>
    </submittedName>
</protein>
<feature type="region of interest" description="Disordered" evidence="1">
    <location>
        <begin position="34"/>
        <end position="54"/>
    </location>
</feature>
<reference evidence="2" key="2">
    <citation type="journal article" date="2015" name="Data Brief">
        <title>Shoot transcriptome of the giant reed, Arundo donax.</title>
        <authorList>
            <person name="Barrero R.A."/>
            <person name="Guerrero F.D."/>
            <person name="Moolhuijzen P."/>
            <person name="Goolsby J.A."/>
            <person name="Tidwell J."/>
            <person name="Bellgard S.E."/>
            <person name="Bellgard M.I."/>
        </authorList>
    </citation>
    <scope>NUCLEOTIDE SEQUENCE</scope>
    <source>
        <tissue evidence="2">Shoot tissue taken approximately 20 cm above the soil surface</tissue>
    </source>
</reference>
<proteinExistence type="predicted"/>
<dbReference type="AlphaFoldDB" id="A0A0A9CLY2"/>
<feature type="compositionally biased region" description="Basic residues" evidence="1">
    <location>
        <begin position="181"/>
        <end position="207"/>
    </location>
</feature>